<keyword evidence="5" id="KW-0472">Membrane</keyword>
<organism evidence="8 9">
    <name type="scientific">Pseudolactococcus chungangensis CAU 28 = DSM 22330</name>
    <dbReference type="NCBI Taxonomy" id="1122154"/>
    <lineage>
        <taxon>Bacteria</taxon>
        <taxon>Bacillati</taxon>
        <taxon>Bacillota</taxon>
        <taxon>Bacilli</taxon>
        <taxon>Lactobacillales</taxon>
        <taxon>Streptococcaceae</taxon>
        <taxon>Pseudolactococcus</taxon>
    </lineage>
</organism>
<evidence type="ECO:0000313" key="9">
    <source>
        <dbReference type="Proteomes" id="UP000185655"/>
    </source>
</evidence>
<dbReference type="OrthoDB" id="9807790at2"/>
<dbReference type="GO" id="GO:0003677">
    <property type="term" value="F:DNA binding"/>
    <property type="evidence" value="ECO:0007669"/>
    <property type="project" value="InterPro"/>
</dbReference>
<keyword evidence="5" id="KW-1133">Transmembrane helix</keyword>
<protein>
    <submittedName>
        <fullName evidence="7">FtsK/SpoIIIE family DNA segregation ATPase</fullName>
    </submittedName>
    <submittedName>
        <fullName evidence="8">FtsK/SpoIIIE family protein</fullName>
    </submittedName>
</protein>
<sequence>MKLLKQIFYFRGIKIGKKEKIVSRMTVTILLLPFLLLFGLLTYLLFSQLSSNLYFLLVYFLFVVLVSSIGIFILYRLLHIKFWFFKKLGNRRLLYRHLLENKIYYPIKRKDKPDKIKLPNVYLKQNKYTIVVTFQLEGRQFQDKFLNIGGALEVMYSADMMGRIDEKGYISYVYSADTILGRISAKDVRVVDKGLILMEDVFWDFVHNPHLLIAGGTGGGKTVLLRSILNGLLREGLVEILDPKQADFVSLAELPVLQDRVVFEVADMINKIIEFKENMEIRYATMRQLQKEKNQKELGNFQEYELKPAFLIIDEFPSLRAMMSEDREMMLEAERAMGALKQIILKGRQAGFFAIIATQNVKADDLPSTFKDNIMTRISVGRLSQFSYEVIFGEENKNKYFKYIEQINGERVYGRGYYGVFGSPAREFFSPELPDVKEFSFYDEFETLERLDLEFDKQDVVIKTYTAKELSDELKLDYRVFKKYKSEFETAGQEFDKTFSMSDLIMFERAISYKSSGKTYQVAISEAIL</sequence>
<proteinExistence type="predicted"/>
<dbReference type="Proteomes" id="UP000185655">
    <property type="component" value="Unassembled WGS sequence"/>
</dbReference>
<keyword evidence="1 4" id="KW-0547">Nucleotide-binding</keyword>
<reference evidence="8 9" key="2">
    <citation type="submission" date="2016-11" db="EMBL/GenBank/DDBJ databases">
        <authorList>
            <person name="Jaros S."/>
            <person name="Januszkiewicz K."/>
            <person name="Wedrychowicz H."/>
        </authorList>
    </citation>
    <scope>NUCLEOTIDE SEQUENCE [LARGE SCALE GENOMIC DNA]</scope>
    <source>
        <strain evidence="8 9">DSM 22330</strain>
    </source>
</reference>
<evidence type="ECO:0000256" key="3">
    <source>
        <dbReference type="ARBA" id="ARBA00045564"/>
    </source>
</evidence>
<dbReference type="PANTHER" id="PTHR22683:SF47">
    <property type="entry name" value="FTSK DOMAIN-CONTAINING PROTEIN YDCQ"/>
    <property type="match status" value="1"/>
</dbReference>
<evidence type="ECO:0000313" key="8">
    <source>
        <dbReference type="EMBL" id="SFZ76375.1"/>
    </source>
</evidence>
<gene>
    <name evidence="7" type="ORF">RR45_GL000967</name>
    <name evidence="8" type="ORF">SAMN02746068_01941</name>
</gene>
<accession>A0A1K2HHX3</accession>
<comment type="function">
    <text evidence="3">Essential cell division protein that coordinates cell division and chromosome segregation. The N-terminus is involved in assembly of the cell-division machinery. The C-terminus functions as a DNA motor that moves dsDNA in an ATP-dependent manner towards the difSL recombination site, which is located within the replication terminus region. Required for activation of the XerS recombinase, allowing activation of chromosome unlinking by recombination.</text>
</comment>
<feature type="transmembrane region" description="Helical" evidence="5">
    <location>
        <begin position="21"/>
        <end position="46"/>
    </location>
</feature>
<dbReference type="InterPro" id="IPR002543">
    <property type="entry name" value="FtsK_dom"/>
</dbReference>
<evidence type="ECO:0000256" key="5">
    <source>
        <dbReference type="SAM" id="Phobius"/>
    </source>
</evidence>
<dbReference type="Pfam" id="PF01580">
    <property type="entry name" value="FtsK_SpoIIIE"/>
    <property type="match status" value="1"/>
</dbReference>
<keyword evidence="2 4" id="KW-0067">ATP-binding</keyword>
<evidence type="ECO:0000259" key="6">
    <source>
        <dbReference type="PROSITE" id="PS50901"/>
    </source>
</evidence>
<name>A0A1K2HHX3_9LACT</name>
<evidence type="ECO:0000256" key="2">
    <source>
        <dbReference type="ARBA" id="ARBA00022840"/>
    </source>
</evidence>
<dbReference type="PANTHER" id="PTHR22683">
    <property type="entry name" value="SPORULATION PROTEIN RELATED"/>
    <property type="match status" value="1"/>
</dbReference>
<keyword evidence="5" id="KW-0812">Transmembrane</keyword>
<dbReference type="SUPFAM" id="SSF52540">
    <property type="entry name" value="P-loop containing nucleoside triphosphate hydrolases"/>
    <property type="match status" value="1"/>
</dbReference>
<dbReference type="STRING" id="1122154.SAMN02746068_01941"/>
<dbReference type="InterPro" id="IPR050206">
    <property type="entry name" value="FtsK/SpoIIIE/SftA"/>
</dbReference>
<keyword evidence="10" id="KW-1185">Reference proteome</keyword>
<evidence type="ECO:0000313" key="10">
    <source>
        <dbReference type="Proteomes" id="UP000218979"/>
    </source>
</evidence>
<dbReference type="PROSITE" id="PS50901">
    <property type="entry name" value="FTSK"/>
    <property type="match status" value="1"/>
</dbReference>
<dbReference type="InterPro" id="IPR003593">
    <property type="entry name" value="AAA+_ATPase"/>
</dbReference>
<dbReference type="Gene3D" id="3.40.50.300">
    <property type="entry name" value="P-loop containing nucleotide triphosphate hydrolases"/>
    <property type="match status" value="1"/>
</dbReference>
<dbReference type="EMBL" id="FPKS01000015">
    <property type="protein sequence ID" value="SFZ76375.1"/>
    <property type="molecule type" value="Genomic_DNA"/>
</dbReference>
<reference evidence="7 10" key="1">
    <citation type="submission" date="2014-12" db="EMBL/GenBank/DDBJ databases">
        <title>Draft genome sequences of 10 type strains of Lactococcus.</title>
        <authorList>
            <person name="Sun Z."/>
            <person name="Zhong Z."/>
            <person name="Liu W."/>
            <person name="Zhang W."/>
            <person name="Zhang H."/>
        </authorList>
    </citation>
    <scope>NUCLEOTIDE SEQUENCE [LARGE SCALE GENOMIC DNA]</scope>
    <source>
        <strain evidence="7 10">DSM 22330</strain>
    </source>
</reference>
<dbReference type="SMART" id="SM00382">
    <property type="entry name" value="AAA"/>
    <property type="match status" value="1"/>
</dbReference>
<dbReference type="InterPro" id="IPR027417">
    <property type="entry name" value="P-loop_NTPase"/>
</dbReference>
<dbReference type="Proteomes" id="UP000218979">
    <property type="component" value="Unassembled WGS sequence"/>
</dbReference>
<dbReference type="AlphaFoldDB" id="A0A1K2HHX3"/>
<dbReference type="GO" id="GO:0005524">
    <property type="term" value="F:ATP binding"/>
    <property type="evidence" value="ECO:0007669"/>
    <property type="project" value="UniProtKB-UniRule"/>
</dbReference>
<evidence type="ECO:0000256" key="1">
    <source>
        <dbReference type="ARBA" id="ARBA00022741"/>
    </source>
</evidence>
<evidence type="ECO:0000256" key="4">
    <source>
        <dbReference type="PROSITE-ProRule" id="PRU00289"/>
    </source>
</evidence>
<feature type="transmembrane region" description="Helical" evidence="5">
    <location>
        <begin position="52"/>
        <end position="78"/>
    </location>
</feature>
<feature type="binding site" evidence="4">
    <location>
        <begin position="215"/>
        <end position="222"/>
    </location>
    <ligand>
        <name>ATP</name>
        <dbReference type="ChEBI" id="CHEBI:30616"/>
    </ligand>
</feature>
<feature type="domain" description="FtsK" evidence="6">
    <location>
        <begin position="198"/>
        <end position="389"/>
    </location>
</feature>
<dbReference type="RefSeq" id="WP_031367053.1">
    <property type="nucleotide sequence ID" value="NZ_FPKS01000015.1"/>
</dbReference>
<dbReference type="EMBL" id="JXJT01000020">
    <property type="protein sequence ID" value="PCS01894.1"/>
    <property type="molecule type" value="Genomic_DNA"/>
</dbReference>
<evidence type="ECO:0000313" key="7">
    <source>
        <dbReference type="EMBL" id="PCS01894.1"/>
    </source>
</evidence>